<dbReference type="FunFam" id="1.10.287.950:FF:000001">
    <property type="entry name" value="Methyl-accepting chemotaxis sensory transducer"/>
    <property type="match status" value="1"/>
</dbReference>
<dbReference type="Proteomes" id="UP000009080">
    <property type="component" value="Chromosome"/>
</dbReference>
<evidence type="ECO:0000313" key="10">
    <source>
        <dbReference type="EMBL" id="ACR12763.1"/>
    </source>
</evidence>
<keyword evidence="3 5" id="KW-0807">Transducer</keyword>
<reference evidence="10 11" key="1">
    <citation type="journal article" date="2009" name="PLoS ONE">
        <title>The complete genome of Teredinibacter turnerae T7901: an intracellular endosymbiont of marine wood-boring bivalves (shipworms).</title>
        <authorList>
            <person name="Yang J.C."/>
            <person name="Madupu R."/>
            <person name="Durkin A.S."/>
            <person name="Ekborg N.A."/>
            <person name="Pedamallu C.S."/>
            <person name="Hostetler J.B."/>
            <person name="Radune D."/>
            <person name="Toms B.S."/>
            <person name="Henrissat B."/>
            <person name="Coutinho P.M."/>
            <person name="Schwarz S."/>
            <person name="Field L."/>
            <person name="Trindade-Silva A.E."/>
            <person name="Soares C.A.G."/>
            <person name="Elshahawi S."/>
            <person name="Hanora A."/>
            <person name="Schmidt E.W."/>
            <person name="Haygood M.G."/>
            <person name="Posfai J."/>
            <person name="Benner J."/>
            <person name="Madinger C."/>
            <person name="Nove J."/>
            <person name="Anton B."/>
            <person name="Chaudhary K."/>
            <person name="Foster J."/>
            <person name="Holman A."/>
            <person name="Kumar S."/>
            <person name="Lessard P.A."/>
            <person name="Luyten Y.A."/>
            <person name="Slatko B."/>
            <person name="Wood N."/>
            <person name="Wu B."/>
            <person name="Teplitski M."/>
            <person name="Mougous J.D."/>
            <person name="Ward N."/>
            <person name="Eisen J.A."/>
            <person name="Badger J.H."/>
            <person name="Distel D.L."/>
        </authorList>
    </citation>
    <scope>NUCLEOTIDE SEQUENCE [LARGE SCALE GENOMIC DNA]</scope>
    <source>
        <strain evidence="11">ATCC 39867 / T7901</strain>
    </source>
</reference>
<evidence type="ECO:0000256" key="5">
    <source>
        <dbReference type="PROSITE-ProRule" id="PRU00284"/>
    </source>
</evidence>
<evidence type="ECO:0000256" key="6">
    <source>
        <dbReference type="SAM" id="Phobius"/>
    </source>
</evidence>
<dbReference type="GO" id="GO:0007165">
    <property type="term" value="P:signal transduction"/>
    <property type="evidence" value="ECO:0007669"/>
    <property type="project" value="UniProtKB-KW"/>
</dbReference>
<name>C5BPI2_TERTT</name>
<dbReference type="InterPro" id="IPR004089">
    <property type="entry name" value="MCPsignal_dom"/>
</dbReference>
<protein>
    <submittedName>
        <fullName evidence="10">Methyl-accepting chemotaxis protein, hypothetical</fullName>
    </submittedName>
</protein>
<feature type="domain" description="T-SNARE coiled-coil homology" evidence="8">
    <location>
        <begin position="460"/>
        <end position="522"/>
    </location>
</feature>
<keyword evidence="6" id="KW-1133">Transmembrane helix</keyword>
<feature type="transmembrane region" description="Helical" evidence="6">
    <location>
        <begin position="194"/>
        <end position="212"/>
    </location>
</feature>
<accession>C5BPI2</accession>
<dbReference type="GO" id="GO:0006935">
    <property type="term" value="P:chemotaxis"/>
    <property type="evidence" value="ECO:0007669"/>
    <property type="project" value="InterPro"/>
</dbReference>
<dbReference type="InterPro" id="IPR003660">
    <property type="entry name" value="HAMP_dom"/>
</dbReference>
<dbReference type="SMART" id="SM00304">
    <property type="entry name" value="HAMP"/>
    <property type="match status" value="1"/>
</dbReference>
<dbReference type="eggNOG" id="COG0840">
    <property type="taxonomic scope" value="Bacteria"/>
</dbReference>
<evidence type="ECO:0000256" key="2">
    <source>
        <dbReference type="ARBA" id="ARBA00022519"/>
    </source>
</evidence>
<dbReference type="PANTHER" id="PTHR32089:SF120">
    <property type="entry name" value="METHYL-ACCEPTING CHEMOTAXIS PROTEIN TLPQ"/>
    <property type="match status" value="1"/>
</dbReference>
<dbReference type="GO" id="GO:0005886">
    <property type="term" value="C:plasma membrane"/>
    <property type="evidence" value="ECO:0007669"/>
    <property type="project" value="UniProtKB-SubCell"/>
</dbReference>
<proteinExistence type="inferred from homology"/>
<dbReference type="PROSITE" id="PS50192">
    <property type="entry name" value="T_SNARE"/>
    <property type="match status" value="1"/>
</dbReference>
<evidence type="ECO:0000313" key="11">
    <source>
        <dbReference type="Proteomes" id="UP000009080"/>
    </source>
</evidence>
<dbReference type="CDD" id="cd11386">
    <property type="entry name" value="MCP_signal"/>
    <property type="match status" value="1"/>
</dbReference>
<dbReference type="OrthoDB" id="2489132at2"/>
<dbReference type="InterPro" id="IPR000727">
    <property type="entry name" value="T_SNARE_dom"/>
</dbReference>
<gene>
    <name evidence="10" type="ordered locus">TERTU_0797</name>
</gene>
<feature type="transmembrane region" description="Helical" evidence="6">
    <location>
        <begin position="16"/>
        <end position="36"/>
    </location>
</feature>
<evidence type="ECO:0000256" key="1">
    <source>
        <dbReference type="ARBA" id="ARBA00004429"/>
    </source>
</evidence>
<dbReference type="RefSeq" id="WP_015818875.1">
    <property type="nucleotide sequence ID" value="NC_012997.1"/>
</dbReference>
<comment type="similarity">
    <text evidence="4">Belongs to the methyl-accepting chemotaxis (MCP) protein family.</text>
</comment>
<keyword evidence="6" id="KW-0472">Membrane</keyword>
<feature type="domain" description="Methyl-accepting transducer" evidence="7">
    <location>
        <begin position="273"/>
        <end position="509"/>
    </location>
</feature>
<dbReference type="Pfam" id="PF00015">
    <property type="entry name" value="MCPsignal"/>
    <property type="match status" value="1"/>
</dbReference>
<dbReference type="Gene3D" id="1.10.287.950">
    <property type="entry name" value="Methyl-accepting chemotaxis protein"/>
    <property type="match status" value="1"/>
</dbReference>
<evidence type="ECO:0000256" key="4">
    <source>
        <dbReference type="ARBA" id="ARBA00029447"/>
    </source>
</evidence>
<dbReference type="EMBL" id="CP001614">
    <property type="protein sequence ID" value="ACR12763.1"/>
    <property type="molecule type" value="Genomic_DNA"/>
</dbReference>
<dbReference type="GO" id="GO:0004888">
    <property type="term" value="F:transmembrane signaling receptor activity"/>
    <property type="evidence" value="ECO:0007669"/>
    <property type="project" value="InterPro"/>
</dbReference>
<evidence type="ECO:0000259" key="9">
    <source>
        <dbReference type="PROSITE" id="PS50885"/>
    </source>
</evidence>
<sequence length="545" mass="59617">MFQIFNNISFAWRLRVPLGIVILVMLGIVVLSFHSVRKVSESNDRLVHAFLPASEYLLEADRDLYQALLAERTLVLSNPKMISPGELVGTINENLDQAKERVGKFQKAISVPEFDDEVEHFFKLFSERRRTVEKIISLAATDLPAAEALSLGKGATDFDVMRDVIDQLTERTHQRLVDEGEDIEVEQSSMSTTLVTLLVIALIVSIALWIYLPQVVVNRLNGLLVRLRDMASGEGDLTARLEVNSQDEFGRLSLEFNKFVANLQHAIADVLAVGHELTSNSGVIEQASNRSSKTIEQQRQEISMAAAAVNEMGATTVEVARNTNDAADRARSARTCADEGQQVVGSLVKGIESLAQDMASSASAIQSLKEDTVNVGAVLEVIRGIAEQTNLLALNAAIEAARAGEQGRGFAVVADEVRTLAQRTQQSTQEIRDVIEQLQQGADAAVERMNFSRTRVESSVSQVQTAGNALDQISEVVQGIVDLNIQIAAAAEQQSTATEEINRNMHNITEQTDETAESARQAADCAEQTRELALHLGQTLSRFKV</sequence>
<dbReference type="PROSITE" id="PS50885">
    <property type="entry name" value="HAMP"/>
    <property type="match status" value="1"/>
</dbReference>
<keyword evidence="6" id="KW-0812">Transmembrane</keyword>
<dbReference type="SUPFAM" id="SSF58104">
    <property type="entry name" value="Methyl-accepting chemotaxis protein (MCP) signaling domain"/>
    <property type="match status" value="1"/>
</dbReference>
<dbReference type="KEGG" id="ttu:TERTU_0797"/>
<dbReference type="PANTHER" id="PTHR32089">
    <property type="entry name" value="METHYL-ACCEPTING CHEMOTAXIS PROTEIN MCPB"/>
    <property type="match status" value="1"/>
</dbReference>
<dbReference type="PROSITE" id="PS50111">
    <property type="entry name" value="CHEMOTAXIS_TRANSDUC_2"/>
    <property type="match status" value="1"/>
</dbReference>
<dbReference type="HOGENOM" id="CLU_000445_107_27_6"/>
<comment type="subcellular location">
    <subcellularLocation>
        <location evidence="1">Cell inner membrane</location>
        <topology evidence="1">Multi-pass membrane protein</topology>
    </subcellularLocation>
</comment>
<evidence type="ECO:0000259" key="8">
    <source>
        <dbReference type="PROSITE" id="PS50192"/>
    </source>
</evidence>
<dbReference type="STRING" id="377629.TERTU_0797"/>
<keyword evidence="11" id="KW-1185">Reference proteome</keyword>
<evidence type="ECO:0000256" key="3">
    <source>
        <dbReference type="ARBA" id="ARBA00023224"/>
    </source>
</evidence>
<feature type="domain" description="HAMP" evidence="9">
    <location>
        <begin position="214"/>
        <end position="268"/>
    </location>
</feature>
<keyword evidence="2" id="KW-1003">Cell membrane</keyword>
<dbReference type="SMART" id="SM00283">
    <property type="entry name" value="MA"/>
    <property type="match status" value="1"/>
</dbReference>
<organism evidence="10 11">
    <name type="scientific">Teredinibacter turnerae (strain ATCC 39867 / T7901)</name>
    <dbReference type="NCBI Taxonomy" id="377629"/>
    <lineage>
        <taxon>Bacteria</taxon>
        <taxon>Pseudomonadati</taxon>
        <taxon>Pseudomonadota</taxon>
        <taxon>Gammaproteobacteria</taxon>
        <taxon>Cellvibrionales</taxon>
        <taxon>Cellvibrionaceae</taxon>
        <taxon>Teredinibacter</taxon>
    </lineage>
</organism>
<dbReference type="Pfam" id="PF00672">
    <property type="entry name" value="HAMP"/>
    <property type="match status" value="1"/>
</dbReference>
<keyword evidence="2" id="KW-0997">Cell inner membrane</keyword>
<dbReference type="InterPro" id="IPR004090">
    <property type="entry name" value="Chemotax_Me-accpt_rcpt"/>
</dbReference>
<dbReference type="CDD" id="cd06225">
    <property type="entry name" value="HAMP"/>
    <property type="match status" value="1"/>
</dbReference>
<evidence type="ECO:0000259" key="7">
    <source>
        <dbReference type="PROSITE" id="PS50111"/>
    </source>
</evidence>
<dbReference type="AlphaFoldDB" id="C5BPI2"/>
<dbReference type="PRINTS" id="PR00260">
    <property type="entry name" value="CHEMTRNSDUCR"/>
</dbReference>